<dbReference type="PROSITE" id="PS51257">
    <property type="entry name" value="PROKAR_LIPOPROTEIN"/>
    <property type="match status" value="1"/>
</dbReference>
<proteinExistence type="predicted"/>
<dbReference type="GO" id="GO:0046872">
    <property type="term" value="F:metal ion binding"/>
    <property type="evidence" value="ECO:0007669"/>
    <property type="project" value="UniProtKB-KW"/>
</dbReference>
<dbReference type="PATRIC" id="fig|647171.4.peg.734"/>
<organism evidence="3 4">
    <name type="scientific">Methanotorris formicicus Mc-S-70</name>
    <dbReference type="NCBI Taxonomy" id="647171"/>
    <lineage>
        <taxon>Archaea</taxon>
        <taxon>Methanobacteriati</taxon>
        <taxon>Methanobacteriota</taxon>
        <taxon>Methanomada group</taxon>
        <taxon>Methanococci</taxon>
        <taxon>Methanococcales</taxon>
        <taxon>Methanocaldococcaceae</taxon>
        <taxon>Methanotorris</taxon>
    </lineage>
</organism>
<protein>
    <submittedName>
        <fullName evidence="3">Molybdenum ABC transporter, periplasmic molybdate-binding protein</fullName>
    </submittedName>
</protein>
<dbReference type="CDD" id="cd13517">
    <property type="entry name" value="PBP2_ModA3_like"/>
    <property type="match status" value="1"/>
</dbReference>
<evidence type="ECO:0000313" key="4">
    <source>
        <dbReference type="Proteomes" id="UP000003706"/>
    </source>
</evidence>
<accession>H1KY72</accession>
<dbReference type="InterPro" id="IPR005950">
    <property type="entry name" value="ModA"/>
</dbReference>
<comment type="caution">
    <text evidence="3">The sequence shown here is derived from an EMBL/GenBank/DDBJ whole genome shotgun (WGS) entry which is preliminary data.</text>
</comment>
<keyword evidence="1" id="KW-0479">Metal-binding</keyword>
<dbReference type="PANTHER" id="PTHR30632">
    <property type="entry name" value="MOLYBDATE-BINDING PERIPLASMIC PROTEIN"/>
    <property type="match status" value="1"/>
</dbReference>
<keyword evidence="2" id="KW-0732">Signal</keyword>
<dbReference type="GO" id="GO:0015689">
    <property type="term" value="P:molybdate ion transport"/>
    <property type="evidence" value="ECO:0007669"/>
    <property type="project" value="InterPro"/>
</dbReference>
<dbReference type="SUPFAM" id="SSF53850">
    <property type="entry name" value="Periplasmic binding protein-like II"/>
    <property type="match status" value="1"/>
</dbReference>
<dbReference type="PANTHER" id="PTHR30632:SF0">
    <property type="entry name" value="SULFATE-BINDING PROTEIN"/>
    <property type="match status" value="1"/>
</dbReference>
<reference evidence="3 4" key="1">
    <citation type="submission" date="2011-09" db="EMBL/GenBank/DDBJ databases">
        <title>The draft genome of Methanotorris formicicus Mc-S-70.</title>
        <authorList>
            <consortium name="US DOE Joint Genome Institute (JGI-PGF)"/>
            <person name="Lucas S."/>
            <person name="Han J."/>
            <person name="Lapidus A."/>
            <person name="Cheng J.-F."/>
            <person name="Goodwin L."/>
            <person name="Pitluck S."/>
            <person name="Peters L."/>
            <person name="Land M.L."/>
            <person name="Hauser L."/>
            <person name="Sieprawska-Lupa M."/>
            <person name="Takai K."/>
            <person name="Miyazaki J."/>
            <person name="Whitman W."/>
            <person name="Woyke T.J."/>
        </authorList>
    </citation>
    <scope>NUCLEOTIDE SEQUENCE [LARGE SCALE GENOMIC DNA]</scope>
    <source>
        <strain evidence="3 4">Mc-S-70</strain>
    </source>
</reference>
<gene>
    <name evidence="3" type="ORF">MetfoDRAFT_0745</name>
</gene>
<sequence>MDKKIAIFGLLIVGIVLASGCMQKSETKEEVIHAYVGAGMQKPMDEIGKMFEKKYGIKVEYDYAGSGYLYSKILASNEGDIFMPGAHFYLKELEKRGYILEYKNFTKHIPVIVVQKGNPKNITCLEDLGKPGVKVALGDENIAIGKTFKKILKKAEKYNPGISEKINKNVVVKGATVKQVLLYAIEGQADAAVIWRADAVENKDKVDIIPINPKYNVIKTVPIAILKTTKNKENAERFYNFVLTEGKDVFKKYGFEVIE</sequence>
<dbReference type="AlphaFoldDB" id="H1KY72"/>
<dbReference type="Gene3D" id="3.40.190.10">
    <property type="entry name" value="Periplasmic binding protein-like II"/>
    <property type="match status" value="2"/>
</dbReference>
<name>H1KY72_9EURY</name>
<dbReference type="RefSeq" id="WP_007044184.1">
    <property type="nucleotide sequence ID" value="NZ_AGJL01000014.1"/>
</dbReference>
<dbReference type="STRING" id="647171.MetfoDRAFT_0745"/>
<dbReference type="InterPro" id="IPR050682">
    <property type="entry name" value="ModA/WtpA"/>
</dbReference>
<evidence type="ECO:0000256" key="2">
    <source>
        <dbReference type="ARBA" id="ARBA00022729"/>
    </source>
</evidence>
<evidence type="ECO:0000313" key="3">
    <source>
        <dbReference type="EMBL" id="EHP87432.1"/>
    </source>
</evidence>
<dbReference type="EMBL" id="AGJL01000014">
    <property type="protein sequence ID" value="EHP87432.1"/>
    <property type="molecule type" value="Genomic_DNA"/>
</dbReference>
<dbReference type="Pfam" id="PF13531">
    <property type="entry name" value="SBP_bac_11"/>
    <property type="match status" value="1"/>
</dbReference>
<dbReference type="OrthoDB" id="15033at2157"/>
<dbReference type="GO" id="GO:0030973">
    <property type="term" value="F:molybdate ion binding"/>
    <property type="evidence" value="ECO:0007669"/>
    <property type="project" value="TreeGrafter"/>
</dbReference>
<keyword evidence="4" id="KW-1185">Reference proteome</keyword>
<evidence type="ECO:0000256" key="1">
    <source>
        <dbReference type="ARBA" id="ARBA00022723"/>
    </source>
</evidence>
<dbReference type="PIRSF" id="PIRSF004846">
    <property type="entry name" value="ModA"/>
    <property type="match status" value="1"/>
</dbReference>
<dbReference type="NCBIfam" id="TIGR01256">
    <property type="entry name" value="modA"/>
    <property type="match status" value="1"/>
</dbReference>
<dbReference type="Proteomes" id="UP000003706">
    <property type="component" value="Unassembled WGS sequence"/>
</dbReference>